<dbReference type="KEGG" id="bpt:Bpet1628"/>
<organism evidence="1 2">
    <name type="scientific">Bordetella petrii (strain ATCC BAA-461 / DSM 12804 / CCUG 43448 / CIP 107267 / Se-1111R)</name>
    <dbReference type="NCBI Taxonomy" id="340100"/>
    <lineage>
        <taxon>Bacteria</taxon>
        <taxon>Pseudomonadati</taxon>
        <taxon>Pseudomonadota</taxon>
        <taxon>Betaproteobacteria</taxon>
        <taxon>Burkholderiales</taxon>
        <taxon>Alcaligenaceae</taxon>
        <taxon>Bordetella</taxon>
    </lineage>
</organism>
<dbReference type="InterPro" id="IPR012347">
    <property type="entry name" value="Ferritin-like"/>
</dbReference>
<name>A9IGN6_BORPD</name>
<evidence type="ECO:0000313" key="2">
    <source>
        <dbReference type="Proteomes" id="UP000001225"/>
    </source>
</evidence>
<dbReference type="Gene3D" id="1.20.1260.10">
    <property type="match status" value="1"/>
</dbReference>
<keyword evidence="2" id="KW-1185">Reference proteome</keyword>
<evidence type="ECO:0000313" key="1">
    <source>
        <dbReference type="EMBL" id="CAP41967.1"/>
    </source>
</evidence>
<protein>
    <submittedName>
        <fullName evidence="1">Uncharacterized protein</fullName>
    </submittedName>
</protein>
<dbReference type="CDD" id="cd00657">
    <property type="entry name" value="Ferritin_like"/>
    <property type="match status" value="1"/>
</dbReference>
<dbReference type="Pfam" id="PF05974">
    <property type="entry name" value="DUF892"/>
    <property type="match status" value="1"/>
</dbReference>
<dbReference type="EMBL" id="AM902716">
    <property type="protein sequence ID" value="CAP41967.1"/>
    <property type="molecule type" value="Genomic_DNA"/>
</dbReference>
<dbReference type="eggNOG" id="COG3685">
    <property type="taxonomic scope" value="Bacteria"/>
</dbReference>
<accession>A9IGN6</accession>
<dbReference type="AlphaFoldDB" id="A9IGN6"/>
<reference evidence="1 2" key="1">
    <citation type="journal article" date="2008" name="BMC Genomics">
        <title>The missing link: Bordetella petrii is endowed with both the metabolic versatility of environmental bacteria and virulence traits of pathogenic Bordetellae.</title>
        <authorList>
            <person name="Gross R."/>
            <person name="Guzman C.A."/>
            <person name="Sebaihia M."/>
            <person name="Martins Dos Santos V.A."/>
            <person name="Pieper D.H."/>
            <person name="Koebnik R."/>
            <person name="Lechner M."/>
            <person name="Bartels D."/>
            <person name="Buhrmester J."/>
            <person name="Choudhuri J.V."/>
            <person name="Ebensen T."/>
            <person name="Gaigalat L."/>
            <person name="Herrmann S."/>
            <person name="Khachane A.N."/>
            <person name="Larisch C."/>
            <person name="Link S."/>
            <person name="Linke B."/>
            <person name="Meyer F."/>
            <person name="Mormann S."/>
            <person name="Nakunst D."/>
            <person name="Rueckert C."/>
            <person name="Schneiker-Bekel S."/>
            <person name="Schulze K."/>
            <person name="Vorhoelter F.J."/>
            <person name="Yevsa T."/>
            <person name="Engle J.T."/>
            <person name="Goldman W.E."/>
            <person name="Puehler A."/>
            <person name="Goebel U.B."/>
            <person name="Goesmann A."/>
            <person name="Bloecker H."/>
            <person name="Kaiser O."/>
            <person name="Martinez-Arias R."/>
        </authorList>
    </citation>
    <scope>NUCLEOTIDE SEQUENCE [LARGE SCALE GENOMIC DNA]</scope>
    <source>
        <strain evidence="2">ATCC BAA-461 / DSM 12804 / CCUG 43448 / CIP 107267 / Se-1111R</strain>
    </source>
</reference>
<dbReference type="Proteomes" id="UP000001225">
    <property type="component" value="Chromosome"/>
</dbReference>
<gene>
    <name evidence="1" type="ordered locus">Bpet1628</name>
</gene>
<dbReference type="SUPFAM" id="SSF47240">
    <property type="entry name" value="Ferritin-like"/>
    <property type="match status" value="1"/>
</dbReference>
<sequence>MDKENNPADEHLMDWLRDAHAMEEQAETMLTSMAGRIENYPEVHQRIQRHIEETRGQQRLVRQCIERRGGDTSALKDLAGKITATFQGFSGALASDEILKGAMFSFAFENLEVAAYRQLVAAARYVGDTETAEVCAGILKEEIAMAEWLDHNSDALVRLFLERANNPGEQAKR</sequence>
<dbReference type="InterPro" id="IPR009078">
    <property type="entry name" value="Ferritin-like_SF"/>
</dbReference>
<dbReference type="InterPro" id="IPR010287">
    <property type="entry name" value="DUF892_YciF-like"/>
</dbReference>
<dbReference type="STRING" id="94624.Bpet1628"/>
<proteinExistence type="predicted"/>